<proteinExistence type="inferred from homology"/>
<evidence type="ECO:0000256" key="1">
    <source>
        <dbReference type="ARBA" id="ARBA00004141"/>
    </source>
</evidence>
<dbReference type="PRINTS" id="PR00164">
    <property type="entry name" value="ABC2TRNSPORT"/>
</dbReference>
<comment type="caution">
    <text evidence="8">The sequence shown here is derived from an EMBL/GenBank/DDBJ whole genome shotgun (WGS) entry which is preliminary data.</text>
</comment>
<keyword evidence="5" id="KW-0046">Antibiotic resistance</keyword>
<keyword evidence="6" id="KW-0813">Transport</keyword>
<gene>
    <name evidence="8" type="ORF">ACFSHS_16140</name>
</gene>
<dbReference type="Proteomes" id="UP001597402">
    <property type="component" value="Unassembled WGS sequence"/>
</dbReference>
<comment type="similarity">
    <text evidence="6">Belongs to the ABC-2 integral membrane protein family.</text>
</comment>
<dbReference type="InterPro" id="IPR013525">
    <property type="entry name" value="ABC2_TM"/>
</dbReference>
<feature type="transmembrane region" description="Helical" evidence="6">
    <location>
        <begin position="206"/>
        <end position="224"/>
    </location>
</feature>
<organism evidence="8 9">
    <name type="scientific">Blastococcus deserti</name>
    <dbReference type="NCBI Taxonomy" id="2259033"/>
    <lineage>
        <taxon>Bacteria</taxon>
        <taxon>Bacillati</taxon>
        <taxon>Actinomycetota</taxon>
        <taxon>Actinomycetes</taxon>
        <taxon>Geodermatophilales</taxon>
        <taxon>Geodermatophilaceae</taxon>
        <taxon>Blastococcus</taxon>
    </lineage>
</organism>
<feature type="transmembrane region" description="Helical" evidence="6">
    <location>
        <begin position="29"/>
        <end position="51"/>
    </location>
</feature>
<dbReference type="PROSITE" id="PS51012">
    <property type="entry name" value="ABC_TM2"/>
    <property type="match status" value="1"/>
</dbReference>
<evidence type="ECO:0000256" key="3">
    <source>
        <dbReference type="ARBA" id="ARBA00022989"/>
    </source>
</evidence>
<feature type="transmembrane region" description="Helical" evidence="6">
    <location>
        <begin position="230"/>
        <end position="251"/>
    </location>
</feature>
<comment type="subcellular location">
    <subcellularLocation>
        <location evidence="6">Cell membrane</location>
        <topology evidence="6">Multi-pass membrane protein</topology>
    </subcellularLocation>
    <subcellularLocation>
        <location evidence="1">Membrane</location>
        <topology evidence="1">Multi-pass membrane protein</topology>
    </subcellularLocation>
</comment>
<evidence type="ECO:0000259" key="7">
    <source>
        <dbReference type="PROSITE" id="PS51012"/>
    </source>
</evidence>
<reference evidence="9" key="1">
    <citation type="journal article" date="2019" name="Int. J. Syst. Evol. Microbiol.">
        <title>The Global Catalogue of Microorganisms (GCM) 10K type strain sequencing project: providing services to taxonomists for standard genome sequencing and annotation.</title>
        <authorList>
            <consortium name="The Broad Institute Genomics Platform"/>
            <consortium name="The Broad Institute Genome Sequencing Center for Infectious Disease"/>
            <person name="Wu L."/>
            <person name="Ma J."/>
        </authorList>
    </citation>
    <scope>NUCLEOTIDE SEQUENCE [LARGE SCALE GENOMIC DNA]</scope>
    <source>
        <strain evidence="9">JCM 3338</strain>
    </source>
</reference>
<dbReference type="RefSeq" id="WP_376878286.1">
    <property type="nucleotide sequence ID" value="NZ_JBHUHP010000016.1"/>
</dbReference>
<evidence type="ECO:0000256" key="6">
    <source>
        <dbReference type="RuleBase" id="RU361157"/>
    </source>
</evidence>
<feature type="domain" description="ABC transmembrane type-2" evidence="7">
    <location>
        <begin position="27"/>
        <end position="254"/>
    </location>
</feature>
<dbReference type="PANTHER" id="PTHR43229">
    <property type="entry name" value="NODULATION PROTEIN J"/>
    <property type="match status" value="1"/>
</dbReference>
<protein>
    <recommendedName>
        <fullName evidence="6">Transport permease protein</fullName>
    </recommendedName>
</protein>
<evidence type="ECO:0000256" key="5">
    <source>
        <dbReference type="ARBA" id="ARBA00023251"/>
    </source>
</evidence>
<feature type="transmembrane region" description="Helical" evidence="6">
    <location>
        <begin position="174"/>
        <end position="194"/>
    </location>
</feature>
<dbReference type="Pfam" id="PF01061">
    <property type="entry name" value="ABC2_membrane"/>
    <property type="match status" value="1"/>
</dbReference>
<accession>A0ABW4XF61</accession>
<dbReference type="PIRSF" id="PIRSF006648">
    <property type="entry name" value="DrrB"/>
    <property type="match status" value="1"/>
</dbReference>
<dbReference type="InterPro" id="IPR051784">
    <property type="entry name" value="Nod_factor_ABC_transporter"/>
</dbReference>
<keyword evidence="3 6" id="KW-1133">Transmembrane helix</keyword>
<keyword evidence="9" id="KW-1185">Reference proteome</keyword>
<dbReference type="EMBL" id="JBHUHP010000016">
    <property type="protein sequence ID" value="MFD2093103.1"/>
    <property type="molecule type" value="Genomic_DNA"/>
</dbReference>
<feature type="transmembrane region" description="Helical" evidence="6">
    <location>
        <begin position="63"/>
        <end position="80"/>
    </location>
</feature>
<dbReference type="InterPro" id="IPR047817">
    <property type="entry name" value="ABC2_TM_bact-type"/>
</dbReference>
<name>A0ABW4XF61_9ACTN</name>
<feature type="transmembrane region" description="Helical" evidence="6">
    <location>
        <begin position="112"/>
        <end position="137"/>
    </location>
</feature>
<keyword evidence="6" id="KW-1003">Cell membrane</keyword>
<feature type="transmembrane region" description="Helical" evidence="6">
    <location>
        <begin position="144"/>
        <end position="168"/>
    </location>
</feature>
<evidence type="ECO:0000256" key="2">
    <source>
        <dbReference type="ARBA" id="ARBA00022692"/>
    </source>
</evidence>
<dbReference type="PANTHER" id="PTHR43229:SF2">
    <property type="entry name" value="NODULATION PROTEIN J"/>
    <property type="match status" value="1"/>
</dbReference>
<dbReference type="InterPro" id="IPR000412">
    <property type="entry name" value="ABC_2_transport"/>
</dbReference>
<keyword evidence="4 6" id="KW-0472">Membrane</keyword>
<keyword evidence="2 6" id="KW-0812">Transmembrane</keyword>
<evidence type="ECO:0000313" key="8">
    <source>
        <dbReference type="EMBL" id="MFD2093103.1"/>
    </source>
</evidence>
<evidence type="ECO:0000256" key="4">
    <source>
        <dbReference type="ARBA" id="ARBA00023136"/>
    </source>
</evidence>
<evidence type="ECO:0000313" key="9">
    <source>
        <dbReference type="Proteomes" id="UP001597402"/>
    </source>
</evidence>
<sequence>MSQPLVGPGARAFAAHRLAAYRHHWRSSLISSVLEPALFLAAMGLTLGVLVDRGPGLPGGLSYLAFLAPGLLAAASMQIATFESTYPVLGAIKWDRTYEALLATPAGVGDLLVGHLLFVSFRVVTSAAMFLGVLVLFGAAESPLVVLALPAALLTGLAFAAPVTAFAGRLETDTGFAMLFRLLIMPMFLFSGTFFPVSQLPAVLEWIAYVTPLWHGVALARGLALGTLDGGAALGHVGYLALWVVVGAVLARRALTWRLVR</sequence>